<dbReference type="SMART" id="SM00980">
    <property type="entry name" value="THAP"/>
    <property type="match status" value="1"/>
</dbReference>
<evidence type="ECO:0000259" key="7">
    <source>
        <dbReference type="PROSITE" id="PS50157"/>
    </source>
</evidence>
<protein>
    <recommendedName>
        <fullName evidence="11">THAP-type domain-containing protein</fullName>
    </recommendedName>
</protein>
<reference evidence="10" key="1">
    <citation type="submission" date="2022-10" db="EMBL/GenBank/DDBJ databases">
        <title>Genome assembly of Pristionchus species.</title>
        <authorList>
            <person name="Yoshida K."/>
            <person name="Sommer R.J."/>
        </authorList>
    </citation>
    <scope>NUCLEOTIDE SEQUENCE [LARGE SCALE GENOMIC DNA]</scope>
    <source>
        <strain evidence="10">RS5460</strain>
    </source>
</reference>
<dbReference type="SMART" id="SM00355">
    <property type="entry name" value="ZnF_C2H2"/>
    <property type="match status" value="2"/>
</dbReference>
<keyword evidence="1" id="KW-0479">Metal-binding</keyword>
<dbReference type="AlphaFoldDB" id="A0AAN4Z675"/>
<dbReference type="PROSITE" id="PS50157">
    <property type="entry name" value="ZINC_FINGER_C2H2_2"/>
    <property type="match status" value="2"/>
</dbReference>
<evidence type="ECO:0000256" key="2">
    <source>
        <dbReference type="ARBA" id="ARBA00022771"/>
    </source>
</evidence>
<dbReference type="InterPro" id="IPR006612">
    <property type="entry name" value="THAP_Znf"/>
</dbReference>
<sequence length="348" mass="39577">MKHMKRKCVVCQRIGIQSRMRIFPKNHWQKKAWVNAVRSTPEGRIALMKKISNPKAKKKIKKVSFLCSSHFSADAFTHYAMGTLLKPDAVPFFDDTTMQSSGEENLLQSTLDEANEIKEEPMEIKDEPIDDLNEIRQPMVDVFCPSTGTSRPKTDGAEIAKENKFWSYAERAMEDNFWCSECGQGYVTKTGLIYHINRHSGVPAKLPKRKRKKDKAKKLLCTQCGKKFISKGGFEYHMYRHAESGGIPFKHRPVDGTVKILKAIELPLANEVEVFSNSSGLSNMRYEAEMDANVPEHQSCALLEDAVEEEDMEEEAKVCEQKSYQLVEAAVKKEQIDDEEPGPSWALH</sequence>
<keyword evidence="10" id="KW-1185">Reference proteome</keyword>
<dbReference type="SUPFAM" id="SSF57667">
    <property type="entry name" value="beta-beta-alpha zinc fingers"/>
    <property type="match status" value="1"/>
</dbReference>
<dbReference type="GO" id="GO:0003677">
    <property type="term" value="F:DNA binding"/>
    <property type="evidence" value="ECO:0007669"/>
    <property type="project" value="UniProtKB-UniRule"/>
</dbReference>
<evidence type="ECO:0000259" key="8">
    <source>
        <dbReference type="PROSITE" id="PS50950"/>
    </source>
</evidence>
<dbReference type="Pfam" id="PF05485">
    <property type="entry name" value="THAP"/>
    <property type="match status" value="1"/>
</dbReference>
<evidence type="ECO:0000256" key="3">
    <source>
        <dbReference type="ARBA" id="ARBA00022833"/>
    </source>
</evidence>
<dbReference type="Proteomes" id="UP001328107">
    <property type="component" value="Unassembled WGS sequence"/>
</dbReference>
<dbReference type="GO" id="GO:0008270">
    <property type="term" value="F:zinc ion binding"/>
    <property type="evidence" value="ECO:0007669"/>
    <property type="project" value="UniProtKB-KW"/>
</dbReference>
<name>A0AAN4Z675_9BILA</name>
<dbReference type="InterPro" id="IPR036236">
    <property type="entry name" value="Znf_C2H2_sf"/>
</dbReference>
<dbReference type="Gene3D" id="3.30.160.60">
    <property type="entry name" value="Classic Zinc Finger"/>
    <property type="match status" value="1"/>
</dbReference>
<gene>
    <name evidence="9" type="ORF">PMAYCL1PPCAC_05041</name>
</gene>
<feature type="domain" description="C2H2-type" evidence="7">
    <location>
        <begin position="219"/>
        <end position="246"/>
    </location>
</feature>
<feature type="domain" description="THAP-type" evidence="8">
    <location>
        <begin position="4"/>
        <end position="94"/>
    </location>
</feature>
<dbReference type="SUPFAM" id="SSF57716">
    <property type="entry name" value="Glucocorticoid receptor-like (DNA-binding domain)"/>
    <property type="match status" value="1"/>
</dbReference>
<dbReference type="Pfam" id="PF00096">
    <property type="entry name" value="zf-C2H2"/>
    <property type="match status" value="2"/>
</dbReference>
<keyword evidence="2 5" id="KW-0863">Zinc-finger</keyword>
<proteinExistence type="predicted"/>
<keyword evidence="4 6" id="KW-0238">DNA-binding</keyword>
<evidence type="ECO:0008006" key="11">
    <source>
        <dbReference type="Google" id="ProtNLM"/>
    </source>
</evidence>
<dbReference type="InterPro" id="IPR013087">
    <property type="entry name" value="Znf_C2H2_type"/>
</dbReference>
<evidence type="ECO:0000256" key="1">
    <source>
        <dbReference type="ARBA" id="ARBA00022723"/>
    </source>
</evidence>
<accession>A0AAN4Z675</accession>
<feature type="domain" description="C2H2-type" evidence="7">
    <location>
        <begin position="177"/>
        <end position="204"/>
    </location>
</feature>
<dbReference type="EMBL" id="BTRK01000002">
    <property type="protein sequence ID" value="GMR34846.1"/>
    <property type="molecule type" value="Genomic_DNA"/>
</dbReference>
<evidence type="ECO:0000256" key="4">
    <source>
        <dbReference type="ARBA" id="ARBA00023125"/>
    </source>
</evidence>
<comment type="caution">
    <text evidence="9">The sequence shown here is derived from an EMBL/GenBank/DDBJ whole genome shotgun (WGS) entry which is preliminary data.</text>
</comment>
<dbReference type="PROSITE" id="PS00028">
    <property type="entry name" value="ZINC_FINGER_C2H2_1"/>
    <property type="match status" value="2"/>
</dbReference>
<evidence type="ECO:0000313" key="9">
    <source>
        <dbReference type="EMBL" id="GMR34846.1"/>
    </source>
</evidence>
<organism evidence="9 10">
    <name type="scientific">Pristionchus mayeri</name>
    <dbReference type="NCBI Taxonomy" id="1317129"/>
    <lineage>
        <taxon>Eukaryota</taxon>
        <taxon>Metazoa</taxon>
        <taxon>Ecdysozoa</taxon>
        <taxon>Nematoda</taxon>
        <taxon>Chromadorea</taxon>
        <taxon>Rhabditida</taxon>
        <taxon>Rhabditina</taxon>
        <taxon>Diplogasteromorpha</taxon>
        <taxon>Diplogasteroidea</taxon>
        <taxon>Neodiplogasteridae</taxon>
        <taxon>Pristionchus</taxon>
    </lineage>
</organism>
<evidence type="ECO:0000313" key="10">
    <source>
        <dbReference type="Proteomes" id="UP001328107"/>
    </source>
</evidence>
<evidence type="ECO:0000256" key="6">
    <source>
        <dbReference type="PROSITE-ProRule" id="PRU00309"/>
    </source>
</evidence>
<dbReference type="PROSITE" id="PS50950">
    <property type="entry name" value="ZF_THAP"/>
    <property type="match status" value="1"/>
</dbReference>
<keyword evidence="3" id="KW-0862">Zinc</keyword>
<evidence type="ECO:0000256" key="5">
    <source>
        <dbReference type="PROSITE-ProRule" id="PRU00042"/>
    </source>
</evidence>